<keyword evidence="2" id="KW-0378">Hydrolase</keyword>
<dbReference type="Pfam" id="PF00561">
    <property type="entry name" value="Abhydrolase_1"/>
    <property type="match status" value="1"/>
</dbReference>
<protein>
    <submittedName>
        <fullName evidence="2">Alpha/beta hydrolase</fullName>
    </submittedName>
</protein>
<accession>A0A9D2NI16</accession>
<reference evidence="2" key="2">
    <citation type="submission" date="2021-04" db="EMBL/GenBank/DDBJ databases">
        <authorList>
            <person name="Gilroy R."/>
        </authorList>
    </citation>
    <scope>NUCLEOTIDE SEQUENCE</scope>
    <source>
        <strain evidence="2">USAMLcec2-132</strain>
    </source>
</reference>
<evidence type="ECO:0000313" key="2">
    <source>
        <dbReference type="EMBL" id="HJC25100.1"/>
    </source>
</evidence>
<feature type="domain" description="AB hydrolase-1" evidence="1">
    <location>
        <begin position="97"/>
        <end position="213"/>
    </location>
</feature>
<dbReference type="SUPFAM" id="SSF53474">
    <property type="entry name" value="alpha/beta-Hydrolases"/>
    <property type="match status" value="1"/>
</dbReference>
<gene>
    <name evidence="2" type="ORF">H9761_15605</name>
</gene>
<dbReference type="InterPro" id="IPR052920">
    <property type="entry name" value="DNA-binding_regulatory"/>
</dbReference>
<dbReference type="PANTHER" id="PTHR43358:SF4">
    <property type="entry name" value="ALPHA_BETA HYDROLASE FOLD-1 DOMAIN-CONTAINING PROTEIN"/>
    <property type="match status" value="1"/>
</dbReference>
<proteinExistence type="predicted"/>
<dbReference type="GO" id="GO:0016787">
    <property type="term" value="F:hydrolase activity"/>
    <property type="evidence" value="ECO:0007669"/>
    <property type="project" value="UniProtKB-KW"/>
</dbReference>
<dbReference type="AlphaFoldDB" id="A0A9D2NI16"/>
<comment type="caution">
    <text evidence="2">The sequence shown here is derived from an EMBL/GenBank/DDBJ whole genome shotgun (WGS) entry which is preliminary data.</text>
</comment>
<name>A0A9D2NI16_9FIRM</name>
<evidence type="ECO:0000313" key="3">
    <source>
        <dbReference type="Proteomes" id="UP000823891"/>
    </source>
</evidence>
<dbReference type="InterPro" id="IPR000073">
    <property type="entry name" value="AB_hydrolase_1"/>
</dbReference>
<dbReference type="InterPro" id="IPR029058">
    <property type="entry name" value="AB_hydrolase_fold"/>
</dbReference>
<dbReference type="Gene3D" id="3.40.50.1820">
    <property type="entry name" value="alpha/beta hydrolase"/>
    <property type="match status" value="1"/>
</dbReference>
<dbReference type="EMBL" id="DWWS01000055">
    <property type="protein sequence ID" value="HJC25100.1"/>
    <property type="molecule type" value="Genomic_DNA"/>
</dbReference>
<reference evidence="2" key="1">
    <citation type="journal article" date="2021" name="PeerJ">
        <title>Extensive microbial diversity within the chicken gut microbiome revealed by metagenomics and culture.</title>
        <authorList>
            <person name="Gilroy R."/>
            <person name="Ravi A."/>
            <person name="Getino M."/>
            <person name="Pursley I."/>
            <person name="Horton D.L."/>
            <person name="Alikhan N.F."/>
            <person name="Baker D."/>
            <person name="Gharbi K."/>
            <person name="Hall N."/>
            <person name="Watson M."/>
            <person name="Adriaenssens E.M."/>
            <person name="Foster-Nyarko E."/>
            <person name="Jarju S."/>
            <person name="Secka A."/>
            <person name="Antonio M."/>
            <person name="Oren A."/>
            <person name="Chaudhuri R.R."/>
            <person name="La Ragione R."/>
            <person name="Hildebrand F."/>
            <person name="Pallen M.J."/>
        </authorList>
    </citation>
    <scope>NUCLEOTIDE SEQUENCE</scope>
    <source>
        <strain evidence="2">USAMLcec2-132</strain>
    </source>
</reference>
<organism evidence="2 3">
    <name type="scientific">Candidatus Eisenbergiella merdavium</name>
    <dbReference type="NCBI Taxonomy" id="2838551"/>
    <lineage>
        <taxon>Bacteria</taxon>
        <taxon>Bacillati</taxon>
        <taxon>Bacillota</taxon>
        <taxon>Clostridia</taxon>
        <taxon>Lachnospirales</taxon>
        <taxon>Lachnospiraceae</taxon>
        <taxon>Eisenbergiella</taxon>
    </lineage>
</organism>
<evidence type="ECO:0000259" key="1">
    <source>
        <dbReference type="Pfam" id="PF00561"/>
    </source>
</evidence>
<dbReference type="Proteomes" id="UP000823891">
    <property type="component" value="Unassembled WGS sequence"/>
</dbReference>
<sequence>MKKLWFSAAALLGLLTAAEAGGSAYFYRRTMKRNRVSVERTMKMAGTDWEQYFPVLETRRARLLARRHEEIYVESFDGLRLHATWIPAEEQTEKAKVVICFHGYSSCGMNDYVGLSDYYLRKGFSLLIVDERAHGKSQGEYIGFGCLDRRDALCWINWAVGRCGQQAQIVLHGISMGGATVLMTTGLALPAQVKGVISDCAFTSPKHVFTHVLRSMYHLPAFPMIQIADLVNRKKAGYGLDECNAAREVRKAKIPALLIHGSADTFVPCRMCGEIYDNYASEKRKLIVEGAAHAESYYKDMDAYENAMDIFLGGIIQ</sequence>
<dbReference type="PANTHER" id="PTHR43358">
    <property type="entry name" value="ALPHA/BETA-HYDROLASE"/>
    <property type="match status" value="1"/>
</dbReference>